<feature type="compositionally biased region" description="Basic and acidic residues" evidence="1">
    <location>
        <begin position="1"/>
        <end position="11"/>
    </location>
</feature>
<organism evidence="3 4">
    <name type="scientific">Pandoraea aquatica</name>
    <dbReference type="NCBI Taxonomy" id="2508290"/>
    <lineage>
        <taxon>Bacteria</taxon>
        <taxon>Pseudomonadati</taxon>
        <taxon>Pseudomonadota</taxon>
        <taxon>Betaproteobacteria</taxon>
        <taxon>Burkholderiales</taxon>
        <taxon>Burkholderiaceae</taxon>
        <taxon>Pandoraea</taxon>
    </lineage>
</organism>
<dbReference type="RefSeq" id="WP_150578410.1">
    <property type="nucleotide sequence ID" value="NZ_CABPSN010000012.1"/>
</dbReference>
<protein>
    <recommendedName>
        <fullName evidence="2">Antitoxin Xre/MbcA/ParS-like toxin-binding domain-containing protein</fullName>
    </recommendedName>
</protein>
<dbReference type="NCBIfam" id="TIGR02293">
    <property type="entry name" value="TAS_TIGR02293"/>
    <property type="match status" value="1"/>
</dbReference>
<feature type="region of interest" description="Disordered" evidence="1">
    <location>
        <begin position="1"/>
        <end position="25"/>
    </location>
</feature>
<proteinExistence type="predicted"/>
<dbReference type="InterPro" id="IPR024467">
    <property type="entry name" value="Xre/MbcA/ParS-like_toxin-bd"/>
</dbReference>
<dbReference type="Proteomes" id="UP000366819">
    <property type="component" value="Unassembled WGS sequence"/>
</dbReference>
<name>A0A5E4Z6C2_9BURK</name>
<evidence type="ECO:0000259" key="2">
    <source>
        <dbReference type="Pfam" id="PF09722"/>
    </source>
</evidence>
<sequence length="165" mass="17844">MATPRIPEKKPARPAARAARPHIGTNGIGAWPDDLALFMQLDPIAQSREIRTGLESNIIGRVAAEVLKTSVQSLLAYLRIPSSTVTRKLAAGERLSSGESDRVSRVLLVHAHAADVFESRDIAAQWMQAPHAELGGESPVAMLDTQTGYDAVQRILQRIEYGVGV</sequence>
<dbReference type="EMBL" id="CABPSN010000012">
    <property type="protein sequence ID" value="VVE56821.1"/>
    <property type="molecule type" value="Genomic_DNA"/>
</dbReference>
<evidence type="ECO:0000313" key="3">
    <source>
        <dbReference type="EMBL" id="VVE56821.1"/>
    </source>
</evidence>
<feature type="domain" description="Antitoxin Xre/MbcA/ParS-like toxin-binding" evidence="2">
    <location>
        <begin position="112"/>
        <end position="162"/>
    </location>
</feature>
<evidence type="ECO:0000313" key="4">
    <source>
        <dbReference type="Proteomes" id="UP000366819"/>
    </source>
</evidence>
<reference evidence="3 4" key="1">
    <citation type="submission" date="2019-08" db="EMBL/GenBank/DDBJ databases">
        <authorList>
            <person name="Peeters C."/>
        </authorList>
    </citation>
    <scope>NUCLEOTIDE SEQUENCE [LARGE SCALE GENOMIC DNA]</scope>
    <source>
        <strain evidence="3 4">LMG 31011</strain>
    </source>
</reference>
<dbReference type="OrthoDB" id="428683at2"/>
<dbReference type="InterPro" id="IPR011979">
    <property type="entry name" value="Antitox_Xre"/>
</dbReference>
<dbReference type="Pfam" id="PF09722">
    <property type="entry name" value="Xre_MbcA_ParS_C"/>
    <property type="match status" value="1"/>
</dbReference>
<evidence type="ECO:0000256" key="1">
    <source>
        <dbReference type="SAM" id="MobiDB-lite"/>
    </source>
</evidence>
<gene>
    <name evidence="3" type="ORF">PAQ31011_05146</name>
</gene>
<dbReference type="AlphaFoldDB" id="A0A5E4Z6C2"/>
<accession>A0A5E4Z6C2</accession>
<keyword evidence="4" id="KW-1185">Reference proteome</keyword>